<dbReference type="Pfam" id="PF00440">
    <property type="entry name" value="TetR_N"/>
    <property type="match status" value="1"/>
</dbReference>
<proteinExistence type="predicted"/>
<evidence type="ECO:0000313" key="4">
    <source>
        <dbReference type="EMBL" id="RNB48797.1"/>
    </source>
</evidence>
<keyword evidence="5" id="KW-1185">Reference proteome</keyword>
<feature type="DNA-binding region" description="H-T-H motif" evidence="2">
    <location>
        <begin position="33"/>
        <end position="52"/>
    </location>
</feature>
<feature type="domain" description="HTH tetR-type" evidence="3">
    <location>
        <begin position="10"/>
        <end position="70"/>
    </location>
</feature>
<sequence>MARTTLSTSDERRTATVDAAIAAFADAGYHGTTVADVAKRAGISPAYVFKLYSSKGAVFVAALDRCFDLVVAALEHGVESTVDHSPEGVLDAMGLAYAELIADRDLLMLQVHAQSATDVAEIRAALRRGYERVTEFAGSRSGATPEQVQRFLSFGQLCHLVATLGIDESHGGWERVVAAGIRHPAASDRP</sequence>
<dbReference type="RefSeq" id="WP_122937032.1">
    <property type="nucleotide sequence ID" value="NZ_JBHSNT010000060.1"/>
</dbReference>
<dbReference type="InterPro" id="IPR050109">
    <property type="entry name" value="HTH-type_TetR-like_transc_reg"/>
</dbReference>
<name>A0A3M8AE04_9MICO</name>
<dbReference type="PANTHER" id="PTHR30055:SF146">
    <property type="entry name" value="HTH-TYPE TRANSCRIPTIONAL DUAL REGULATOR CECR"/>
    <property type="match status" value="1"/>
</dbReference>
<dbReference type="PANTHER" id="PTHR30055">
    <property type="entry name" value="HTH-TYPE TRANSCRIPTIONAL REGULATOR RUTR"/>
    <property type="match status" value="1"/>
</dbReference>
<dbReference type="AlphaFoldDB" id="A0A3M8AE04"/>
<reference evidence="4 5" key="1">
    <citation type="submission" date="2018-10" db="EMBL/GenBank/DDBJ databases">
        <title>Isolation, diversity and antibacterial activity of antinobacteria from the wheat rhizosphere soil.</title>
        <authorList>
            <person name="Sun T."/>
        </authorList>
    </citation>
    <scope>NUCLEOTIDE SEQUENCE [LARGE SCALE GENOMIC DNA]</scope>
    <source>
        <strain evidence="4 5">SJ-23</strain>
    </source>
</reference>
<dbReference type="InterPro" id="IPR009057">
    <property type="entry name" value="Homeodomain-like_sf"/>
</dbReference>
<comment type="caution">
    <text evidence="4">The sequence shown here is derived from an EMBL/GenBank/DDBJ whole genome shotgun (WGS) entry which is preliminary data.</text>
</comment>
<evidence type="ECO:0000256" key="1">
    <source>
        <dbReference type="ARBA" id="ARBA00023125"/>
    </source>
</evidence>
<organism evidence="4 5">
    <name type="scientific">Agromyces tardus</name>
    <dbReference type="NCBI Taxonomy" id="2583849"/>
    <lineage>
        <taxon>Bacteria</taxon>
        <taxon>Bacillati</taxon>
        <taxon>Actinomycetota</taxon>
        <taxon>Actinomycetes</taxon>
        <taxon>Micrococcales</taxon>
        <taxon>Microbacteriaceae</taxon>
        <taxon>Agromyces</taxon>
    </lineage>
</organism>
<dbReference type="EMBL" id="RHHB01000018">
    <property type="protein sequence ID" value="RNB48797.1"/>
    <property type="molecule type" value="Genomic_DNA"/>
</dbReference>
<dbReference type="Gene3D" id="1.10.357.10">
    <property type="entry name" value="Tetracycline Repressor, domain 2"/>
    <property type="match status" value="1"/>
</dbReference>
<dbReference type="SUPFAM" id="SSF46689">
    <property type="entry name" value="Homeodomain-like"/>
    <property type="match status" value="1"/>
</dbReference>
<keyword evidence="1 2" id="KW-0238">DNA-binding</keyword>
<dbReference type="GO" id="GO:0000976">
    <property type="term" value="F:transcription cis-regulatory region binding"/>
    <property type="evidence" value="ECO:0007669"/>
    <property type="project" value="TreeGrafter"/>
</dbReference>
<dbReference type="Proteomes" id="UP000275048">
    <property type="component" value="Unassembled WGS sequence"/>
</dbReference>
<protein>
    <submittedName>
        <fullName evidence="4">TetR/AcrR family transcriptional regulator</fullName>
    </submittedName>
</protein>
<dbReference type="InterPro" id="IPR001647">
    <property type="entry name" value="HTH_TetR"/>
</dbReference>
<dbReference type="GO" id="GO:0003700">
    <property type="term" value="F:DNA-binding transcription factor activity"/>
    <property type="evidence" value="ECO:0007669"/>
    <property type="project" value="TreeGrafter"/>
</dbReference>
<dbReference type="OrthoDB" id="3691941at2"/>
<gene>
    <name evidence="4" type="ORF">EDM22_10665</name>
</gene>
<evidence type="ECO:0000259" key="3">
    <source>
        <dbReference type="PROSITE" id="PS50977"/>
    </source>
</evidence>
<dbReference type="PROSITE" id="PS50977">
    <property type="entry name" value="HTH_TETR_2"/>
    <property type="match status" value="1"/>
</dbReference>
<evidence type="ECO:0000256" key="2">
    <source>
        <dbReference type="PROSITE-ProRule" id="PRU00335"/>
    </source>
</evidence>
<evidence type="ECO:0000313" key="5">
    <source>
        <dbReference type="Proteomes" id="UP000275048"/>
    </source>
</evidence>
<accession>A0A3M8AE04</accession>